<dbReference type="EMBL" id="HACA01032859">
    <property type="protein sequence ID" value="CDW50220.1"/>
    <property type="molecule type" value="Transcribed_RNA"/>
</dbReference>
<dbReference type="AlphaFoldDB" id="A0A0K2VIP8"/>
<protein>
    <submittedName>
        <fullName evidence="1">Uncharacterized protein</fullName>
    </submittedName>
</protein>
<sequence length="50" mass="6192">SIRVLHRNSVYRTRQTDLISHFFPYYPNLQGRNFFLLRKEQRNQGRNVRV</sequence>
<name>A0A0K2VIP8_LEPSM</name>
<reference evidence="1" key="1">
    <citation type="submission" date="2014-05" db="EMBL/GenBank/DDBJ databases">
        <authorList>
            <person name="Chronopoulou M."/>
        </authorList>
    </citation>
    <scope>NUCLEOTIDE SEQUENCE</scope>
    <source>
        <tissue evidence="1">Whole organism</tissue>
    </source>
</reference>
<feature type="non-terminal residue" evidence="1">
    <location>
        <position position="1"/>
    </location>
</feature>
<evidence type="ECO:0000313" key="1">
    <source>
        <dbReference type="EMBL" id="CDW50220.1"/>
    </source>
</evidence>
<organism evidence="1">
    <name type="scientific">Lepeophtheirus salmonis</name>
    <name type="common">Salmon louse</name>
    <name type="synonym">Caligus salmonis</name>
    <dbReference type="NCBI Taxonomy" id="72036"/>
    <lineage>
        <taxon>Eukaryota</taxon>
        <taxon>Metazoa</taxon>
        <taxon>Ecdysozoa</taxon>
        <taxon>Arthropoda</taxon>
        <taxon>Crustacea</taxon>
        <taxon>Multicrustacea</taxon>
        <taxon>Hexanauplia</taxon>
        <taxon>Copepoda</taxon>
        <taxon>Siphonostomatoida</taxon>
        <taxon>Caligidae</taxon>
        <taxon>Lepeophtheirus</taxon>
    </lineage>
</organism>
<accession>A0A0K2VIP8</accession>
<proteinExistence type="predicted"/>